<sequence length="154" mass="16787">MSSVMPTYGRVDISFTSGQGPYLYTAEGDQYLDFTSGIAVTGLGHAHPHLVKALTNQVNQLWHTSNLYVIAEQERLAARLCEKSFANLVFFCNSGAEAMEGVIKTARKFHSHNGNPERYRIIVFSGAFHGRTLATISASDSPKGQEGFGPMTEG</sequence>
<dbReference type="GO" id="GO:0008483">
    <property type="term" value="F:transaminase activity"/>
    <property type="evidence" value="ECO:0007669"/>
    <property type="project" value="InterPro"/>
</dbReference>
<dbReference type="InterPro" id="IPR015421">
    <property type="entry name" value="PyrdxlP-dep_Trfase_major"/>
</dbReference>
<dbReference type="GO" id="GO:0042802">
    <property type="term" value="F:identical protein binding"/>
    <property type="evidence" value="ECO:0007669"/>
    <property type="project" value="TreeGrafter"/>
</dbReference>
<dbReference type="InterPro" id="IPR015422">
    <property type="entry name" value="PyrdxlP-dep_Trfase_small"/>
</dbReference>
<gene>
    <name evidence="3" type="ORF">METZ01_LOCUS247596</name>
</gene>
<dbReference type="Pfam" id="PF00202">
    <property type="entry name" value="Aminotran_3"/>
    <property type="match status" value="1"/>
</dbReference>
<protein>
    <recommendedName>
        <fullName evidence="4">Acetylornithine transaminase</fullName>
    </recommendedName>
</protein>
<evidence type="ECO:0008006" key="4">
    <source>
        <dbReference type="Google" id="ProtNLM"/>
    </source>
</evidence>
<dbReference type="GO" id="GO:0030170">
    <property type="term" value="F:pyridoxal phosphate binding"/>
    <property type="evidence" value="ECO:0007669"/>
    <property type="project" value="InterPro"/>
</dbReference>
<evidence type="ECO:0000256" key="1">
    <source>
        <dbReference type="ARBA" id="ARBA00001933"/>
    </source>
</evidence>
<dbReference type="PANTHER" id="PTHR11986">
    <property type="entry name" value="AMINOTRANSFERASE CLASS III"/>
    <property type="match status" value="1"/>
</dbReference>
<dbReference type="Gene3D" id="3.90.1150.10">
    <property type="entry name" value="Aspartate Aminotransferase, domain 1"/>
    <property type="match status" value="1"/>
</dbReference>
<dbReference type="InterPro" id="IPR050103">
    <property type="entry name" value="Class-III_PLP-dep_AT"/>
</dbReference>
<dbReference type="PANTHER" id="PTHR11986:SF113">
    <property type="entry name" value="SUCCINYLORNITHINE TRANSAMINASE"/>
    <property type="match status" value="1"/>
</dbReference>
<organism evidence="3">
    <name type="scientific">marine metagenome</name>
    <dbReference type="NCBI Taxonomy" id="408172"/>
    <lineage>
        <taxon>unclassified sequences</taxon>
        <taxon>metagenomes</taxon>
        <taxon>ecological metagenomes</taxon>
    </lineage>
</organism>
<name>A0A382I5Y3_9ZZZZ</name>
<dbReference type="AlphaFoldDB" id="A0A382I5Y3"/>
<evidence type="ECO:0000256" key="2">
    <source>
        <dbReference type="ARBA" id="ARBA00022898"/>
    </source>
</evidence>
<keyword evidence="2" id="KW-0663">Pyridoxal phosphate</keyword>
<feature type="non-terminal residue" evidence="3">
    <location>
        <position position="154"/>
    </location>
</feature>
<dbReference type="InterPro" id="IPR015424">
    <property type="entry name" value="PyrdxlP-dep_Trfase"/>
</dbReference>
<dbReference type="EMBL" id="UINC01065266">
    <property type="protein sequence ID" value="SVB94742.1"/>
    <property type="molecule type" value="Genomic_DNA"/>
</dbReference>
<proteinExistence type="predicted"/>
<evidence type="ECO:0000313" key="3">
    <source>
        <dbReference type="EMBL" id="SVB94742.1"/>
    </source>
</evidence>
<reference evidence="3" key="1">
    <citation type="submission" date="2018-05" db="EMBL/GenBank/DDBJ databases">
        <authorList>
            <person name="Lanie J.A."/>
            <person name="Ng W.-L."/>
            <person name="Kazmierczak K.M."/>
            <person name="Andrzejewski T.M."/>
            <person name="Davidsen T.M."/>
            <person name="Wayne K.J."/>
            <person name="Tettelin H."/>
            <person name="Glass J.I."/>
            <person name="Rusch D."/>
            <person name="Podicherti R."/>
            <person name="Tsui H.-C.T."/>
            <person name="Winkler M.E."/>
        </authorList>
    </citation>
    <scope>NUCLEOTIDE SEQUENCE</scope>
</reference>
<dbReference type="InterPro" id="IPR005814">
    <property type="entry name" value="Aminotrans_3"/>
</dbReference>
<comment type="cofactor">
    <cofactor evidence="1">
        <name>pyridoxal 5'-phosphate</name>
        <dbReference type="ChEBI" id="CHEBI:597326"/>
    </cofactor>
</comment>
<dbReference type="Gene3D" id="3.40.640.10">
    <property type="entry name" value="Type I PLP-dependent aspartate aminotransferase-like (Major domain)"/>
    <property type="match status" value="1"/>
</dbReference>
<accession>A0A382I5Y3</accession>
<dbReference type="SUPFAM" id="SSF53383">
    <property type="entry name" value="PLP-dependent transferases"/>
    <property type="match status" value="1"/>
</dbReference>